<feature type="compositionally biased region" description="Low complexity" evidence="4">
    <location>
        <begin position="41"/>
        <end position="59"/>
    </location>
</feature>
<dbReference type="EMBL" id="LHXU01000006">
    <property type="protein sequence ID" value="KXB00693.1"/>
    <property type="molecule type" value="Genomic_DNA"/>
</dbReference>
<evidence type="ECO:0000256" key="2">
    <source>
        <dbReference type="ARBA" id="ARBA00022670"/>
    </source>
</evidence>
<sequence>MGRMRAYRRGGRGKGAVLPGSSPQTGGKTGKKRKTWKAPVPCRGGRPGGSRLRASSLSPSLPLSRKIKSNYGNLPFAERWLTRDLSRIRLQVTLRDLLSANVLRPYYVLKEVEDGLVAQAEHTMIVTEEGCEVTTR</sequence>
<keyword evidence="6" id="KW-1185">Reference proteome</keyword>
<dbReference type="Proteomes" id="UP000070341">
    <property type="component" value="Unassembled WGS sequence"/>
</dbReference>
<feature type="region of interest" description="Disordered" evidence="4">
    <location>
        <begin position="1"/>
        <end position="59"/>
    </location>
</feature>
<gene>
    <name evidence="5" type="ORF">AKJ40_00920</name>
</gene>
<evidence type="ECO:0000313" key="5">
    <source>
        <dbReference type="EMBL" id="KXB00693.1"/>
    </source>
</evidence>
<keyword evidence="2" id="KW-0645">Protease</keyword>
<dbReference type="GO" id="GO:0006508">
    <property type="term" value="P:proteolysis"/>
    <property type="evidence" value="ECO:0007669"/>
    <property type="project" value="UniProtKB-KW"/>
</dbReference>
<evidence type="ECO:0000256" key="4">
    <source>
        <dbReference type="SAM" id="MobiDB-lite"/>
    </source>
</evidence>
<dbReference type="SUPFAM" id="SSF46785">
    <property type="entry name" value="Winged helix' DNA-binding domain"/>
    <property type="match status" value="1"/>
</dbReference>
<dbReference type="GO" id="GO:0004177">
    <property type="term" value="F:aminopeptidase activity"/>
    <property type="evidence" value="ECO:0007669"/>
    <property type="project" value="UniProtKB-KW"/>
</dbReference>
<dbReference type="GO" id="GO:0005737">
    <property type="term" value="C:cytoplasm"/>
    <property type="evidence" value="ECO:0007669"/>
    <property type="project" value="TreeGrafter"/>
</dbReference>
<feature type="compositionally biased region" description="Basic residues" evidence="4">
    <location>
        <begin position="1"/>
        <end position="12"/>
    </location>
</feature>
<evidence type="ECO:0000313" key="6">
    <source>
        <dbReference type="Proteomes" id="UP000070341"/>
    </source>
</evidence>
<dbReference type="InterPro" id="IPR036005">
    <property type="entry name" value="Creatinase/aminopeptidase-like"/>
</dbReference>
<dbReference type="PANTHER" id="PTHR45777:SF2">
    <property type="entry name" value="METHIONINE AMINOPEPTIDASE 2"/>
    <property type="match status" value="1"/>
</dbReference>
<protein>
    <recommendedName>
        <fullName evidence="7">Peptidase M24 domain-containing protein</fullName>
    </recommendedName>
</protein>
<reference evidence="5 6" key="1">
    <citation type="journal article" date="2016" name="Sci. Rep.">
        <title>Metabolic traits of an uncultured archaeal lineage -MSBL1- from brine pools of the Red Sea.</title>
        <authorList>
            <person name="Mwirichia R."/>
            <person name="Alam I."/>
            <person name="Rashid M."/>
            <person name="Vinu M."/>
            <person name="Ba-Alawi W."/>
            <person name="Anthony Kamau A."/>
            <person name="Kamanda Ngugi D."/>
            <person name="Goker M."/>
            <person name="Klenk H.P."/>
            <person name="Bajic V."/>
            <person name="Stingl U."/>
        </authorList>
    </citation>
    <scope>NUCLEOTIDE SEQUENCE [LARGE SCALE GENOMIC DNA]</scope>
    <source>
        <strain evidence="5">SCGC-AAA259M10</strain>
    </source>
</reference>
<dbReference type="InterPro" id="IPR036390">
    <property type="entry name" value="WH_DNA-bd_sf"/>
</dbReference>
<name>A0A133V2N9_9EURY</name>
<keyword evidence="3" id="KW-0378">Hydrolase</keyword>
<evidence type="ECO:0000256" key="3">
    <source>
        <dbReference type="ARBA" id="ARBA00022801"/>
    </source>
</evidence>
<dbReference type="AlphaFoldDB" id="A0A133V2N9"/>
<evidence type="ECO:0008006" key="7">
    <source>
        <dbReference type="Google" id="ProtNLM"/>
    </source>
</evidence>
<comment type="caution">
    <text evidence="5">The sequence shown here is derived from an EMBL/GenBank/DDBJ whole genome shotgun (WGS) entry which is preliminary data.</text>
</comment>
<dbReference type="Gene3D" id="1.10.10.10">
    <property type="entry name" value="Winged helix-like DNA-binding domain superfamily/Winged helix DNA-binding domain"/>
    <property type="match status" value="1"/>
</dbReference>
<keyword evidence="1" id="KW-0031">Aminopeptidase</keyword>
<dbReference type="InterPro" id="IPR036388">
    <property type="entry name" value="WH-like_DNA-bd_sf"/>
</dbReference>
<proteinExistence type="predicted"/>
<accession>A0A133V2N9</accession>
<dbReference type="SUPFAM" id="SSF55920">
    <property type="entry name" value="Creatinase/aminopeptidase"/>
    <property type="match status" value="1"/>
</dbReference>
<dbReference type="InterPro" id="IPR050247">
    <property type="entry name" value="Met_Aminopeptidase_Type2"/>
</dbReference>
<evidence type="ECO:0000256" key="1">
    <source>
        <dbReference type="ARBA" id="ARBA00022438"/>
    </source>
</evidence>
<organism evidence="5 6">
    <name type="scientific">candidate division MSBL1 archaeon SCGC-AAA259M10</name>
    <dbReference type="NCBI Taxonomy" id="1698270"/>
    <lineage>
        <taxon>Archaea</taxon>
        <taxon>Methanobacteriati</taxon>
        <taxon>Methanobacteriota</taxon>
        <taxon>candidate division MSBL1</taxon>
    </lineage>
</organism>
<dbReference type="GO" id="GO:0008235">
    <property type="term" value="F:metalloexopeptidase activity"/>
    <property type="evidence" value="ECO:0007669"/>
    <property type="project" value="TreeGrafter"/>
</dbReference>
<dbReference type="PANTHER" id="PTHR45777">
    <property type="entry name" value="METHIONINE AMINOPEPTIDASE 2"/>
    <property type="match status" value="1"/>
</dbReference>